<dbReference type="EMBL" id="KK104865">
    <property type="protein sequence ID" value="KIY93320.1"/>
    <property type="molecule type" value="Genomic_DNA"/>
</dbReference>
<dbReference type="GeneID" id="25732225"/>
<reference evidence="2 3" key="1">
    <citation type="journal article" date="2013" name="BMC Genomics">
        <title>Reconstruction of the lipid metabolism for the microalga Monoraphidium neglectum from its genome sequence reveals characteristics suitable for biofuel production.</title>
        <authorList>
            <person name="Bogen C."/>
            <person name="Al-Dilaimi A."/>
            <person name="Albersmeier A."/>
            <person name="Wichmann J."/>
            <person name="Grundmann M."/>
            <person name="Rupp O."/>
            <person name="Lauersen K.J."/>
            <person name="Blifernez-Klassen O."/>
            <person name="Kalinowski J."/>
            <person name="Goesmann A."/>
            <person name="Mussgnug J.H."/>
            <person name="Kruse O."/>
        </authorList>
    </citation>
    <scope>NUCLEOTIDE SEQUENCE [LARGE SCALE GENOMIC DNA]</scope>
    <source>
        <strain evidence="2 3">SAG 48.87</strain>
    </source>
</reference>
<feature type="transmembrane region" description="Helical" evidence="1">
    <location>
        <begin position="12"/>
        <end position="34"/>
    </location>
</feature>
<dbReference type="RefSeq" id="XP_013892340.1">
    <property type="nucleotide sequence ID" value="XM_014036886.1"/>
</dbReference>
<evidence type="ECO:0000313" key="3">
    <source>
        <dbReference type="Proteomes" id="UP000054498"/>
    </source>
</evidence>
<proteinExistence type="predicted"/>
<gene>
    <name evidence="2" type="ORF">MNEG_14642</name>
</gene>
<dbReference type="KEGG" id="mng:MNEG_14642"/>
<name>A0A0D2MDM5_9CHLO</name>
<keyword evidence="1" id="KW-0812">Transmembrane</keyword>
<dbReference type="Proteomes" id="UP000054498">
    <property type="component" value="Unassembled WGS sequence"/>
</dbReference>
<evidence type="ECO:0000256" key="1">
    <source>
        <dbReference type="SAM" id="Phobius"/>
    </source>
</evidence>
<protein>
    <submittedName>
        <fullName evidence="2">Uncharacterized protein</fullName>
    </submittedName>
</protein>
<keyword evidence="1" id="KW-0472">Membrane</keyword>
<evidence type="ECO:0000313" key="2">
    <source>
        <dbReference type="EMBL" id="KIY93320.1"/>
    </source>
</evidence>
<sequence length="112" mass="12239">MVFTTSNLIWSTIVASGVAAAGLVSMIWLGAWIVNAADGMRAPAAAAPAAVATPPQKPKSLAELIAERKAELEDELQQLQQLPRTSEVKQRLSEVRGELRTFRPPGSWWWPF</sequence>
<accession>A0A0D2MDM5</accession>
<dbReference type="OrthoDB" id="546001at2759"/>
<dbReference type="AlphaFoldDB" id="A0A0D2MDM5"/>
<keyword evidence="1" id="KW-1133">Transmembrane helix</keyword>
<organism evidence="2 3">
    <name type="scientific">Monoraphidium neglectum</name>
    <dbReference type="NCBI Taxonomy" id="145388"/>
    <lineage>
        <taxon>Eukaryota</taxon>
        <taxon>Viridiplantae</taxon>
        <taxon>Chlorophyta</taxon>
        <taxon>core chlorophytes</taxon>
        <taxon>Chlorophyceae</taxon>
        <taxon>CS clade</taxon>
        <taxon>Sphaeropleales</taxon>
        <taxon>Selenastraceae</taxon>
        <taxon>Monoraphidium</taxon>
    </lineage>
</organism>
<keyword evidence="3" id="KW-1185">Reference proteome</keyword>